<proteinExistence type="predicted"/>
<evidence type="ECO:0000313" key="3">
    <source>
        <dbReference type="EMBL" id="GJN04384.1"/>
    </source>
</evidence>
<evidence type="ECO:0000313" key="4">
    <source>
        <dbReference type="Proteomes" id="UP001054889"/>
    </source>
</evidence>
<evidence type="ECO:0000259" key="2">
    <source>
        <dbReference type="SMART" id="SM00666"/>
    </source>
</evidence>
<comment type="caution">
    <text evidence="3">The sequence shown here is derived from an EMBL/GenBank/DDBJ whole genome shotgun (WGS) entry which is preliminary data.</text>
</comment>
<dbReference type="PANTHER" id="PTHR31066">
    <property type="entry name" value="OS05G0427100 PROTEIN-RELATED"/>
    <property type="match status" value="1"/>
</dbReference>
<feature type="compositionally biased region" description="Polar residues" evidence="1">
    <location>
        <begin position="190"/>
        <end position="200"/>
    </location>
</feature>
<dbReference type="Proteomes" id="UP001054889">
    <property type="component" value="Unassembled WGS sequence"/>
</dbReference>
<dbReference type="InterPro" id="IPR000270">
    <property type="entry name" value="PB1_dom"/>
</dbReference>
<accession>A0AAV5D291</accession>
<keyword evidence="4" id="KW-1185">Reference proteome</keyword>
<feature type="region of interest" description="Disordered" evidence="1">
    <location>
        <begin position="150"/>
        <end position="201"/>
    </location>
</feature>
<dbReference type="SMART" id="SM00666">
    <property type="entry name" value="PB1"/>
    <property type="match status" value="1"/>
</dbReference>
<gene>
    <name evidence="3" type="primary">ga21931</name>
    <name evidence="3" type="ORF">PR202_ga21931</name>
</gene>
<reference evidence="3" key="1">
    <citation type="journal article" date="2018" name="DNA Res.">
        <title>Multiple hybrid de novo genome assembly of finger millet, an orphan allotetraploid crop.</title>
        <authorList>
            <person name="Hatakeyama M."/>
            <person name="Aluri S."/>
            <person name="Balachadran M.T."/>
            <person name="Sivarajan S.R."/>
            <person name="Patrignani A."/>
            <person name="Gruter S."/>
            <person name="Poveda L."/>
            <person name="Shimizu-Inatsugi R."/>
            <person name="Baeten J."/>
            <person name="Francoijs K.J."/>
            <person name="Nataraja K.N."/>
            <person name="Reddy Y.A.N."/>
            <person name="Phadnis S."/>
            <person name="Ravikumar R.L."/>
            <person name="Schlapbach R."/>
            <person name="Sreeman S.M."/>
            <person name="Shimizu K.K."/>
        </authorList>
    </citation>
    <scope>NUCLEOTIDE SEQUENCE</scope>
</reference>
<dbReference type="SUPFAM" id="SSF54277">
    <property type="entry name" value="CAD &amp; PB1 domains"/>
    <property type="match status" value="1"/>
</dbReference>
<protein>
    <recommendedName>
        <fullName evidence="2">PB1 domain-containing protein</fullName>
    </recommendedName>
</protein>
<dbReference type="CDD" id="cd06410">
    <property type="entry name" value="PB1_UP2"/>
    <property type="match status" value="1"/>
</dbReference>
<name>A0AAV5D291_ELECO</name>
<dbReference type="EMBL" id="BQKI01000011">
    <property type="protein sequence ID" value="GJN04384.1"/>
    <property type="molecule type" value="Genomic_DNA"/>
</dbReference>
<dbReference type="InterPro" id="IPR053198">
    <property type="entry name" value="Gynoecium_Dev_Regulator"/>
</dbReference>
<dbReference type="AlphaFoldDB" id="A0AAV5D291"/>
<sequence length="233" mass="25526">MVGSSWSSSSSCTSSFGSLDEDLLCVVKPDSAAPEGCVKFLCSYGGRILPRHSDGALRYVGGHNRVLSVDRSLHFYELQRKLREMCGGWDVSLRCQLPTEDLDALVSVTGDDDLANLLEEYDAASRDRLEPLKIRAFLFPMRTPAVVPSLLLPPTTTTTNKTSPRESTTNVHHHLHRKNSSPTGIAARVSPTTPAASSQWWAGPHPQASLIRSSARPATVAHRYLVHNGSHWQ</sequence>
<dbReference type="PANTHER" id="PTHR31066:SF10">
    <property type="entry name" value="OCTICOSAPEPTIDE_PHOX_BEM1P FAMILY PROTEIN"/>
    <property type="match status" value="1"/>
</dbReference>
<feature type="domain" description="PB1" evidence="2">
    <location>
        <begin position="52"/>
        <end position="139"/>
    </location>
</feature>
<dbReference type="Pfam" id="PF00564">
    <property type="entry name" value="PB1"/>
    <property type="match status" value="1"/>
</dbReference>
<evidence type="ECO:0000256" key="1">
    <source>
        <dbReference type="SAM" id="MobiDB-lite"/>
    </source>
</evidence>
<dbReference type="Gene3D" id="3.10.20.90">
    <property type="entry name" value="Phosphatidylinositol 3-kinase Catalytic Subunit, Chain A, domain 1"/>
    <property type="match status" value="1"/>
</dbReference>
<organism evidence="3 4">
    <name type="scientific">Eleusine coracana subsp. coracana</name>
    <dbReference type="NCBI Taxonomy" id="191504"/>
    <lineage>
        <taxon>Eukaryota</taxon>
        <taxon>Viridiplantae</taxon>
        <taxon>Streptophyta</taxon>
        <taxon>Embryophyta</taxon>
        <taxon>Tracheophyta</taxon>
        <taxon>Spermatophyta</taxon>
        <taxon>Magnoliopsida</taxon>
        <taxon>Liliopsida</taxon>
        <taxon>Poales</taxon>
        <taxon>Poaceae</taxon>
        <taxon>PACMAD clade</taxon>
        <taxon>Chloridoideae</taxon>
        <taxon>Cynodonteae</taxon>
        <taxon>Eleusininae</taxon>
        <taxon>Eleusine</taxon>
    </lineage>
</organism>
<reference evidence="3" key="2">
    <citation type="submission" date="2021-12" db="EMBL/GenBank/DDBJ databases">
        <title>Resequencing data analysis of finger millet.</title>
        <authorList>
            <person name="Hatakeyama M."/>
            <person name="Aluri S."/>
            <person name="Balachadran M.T."/>
            <person name="Sivarajan S.R."/>
            <person name="Poveda L."/>
            <person name="Shimizu-Inatsugi R."/>
            <person name="Schlapbach R."/>
            <person name="Sreeman S.M."/>
            <person name="Shimizu K.K."/>
        </authorList>
    </citation>
    <scope>NUCLEOTIDE SEQUENCE</scope>
</reference>
<feature type="compositionally biased region" description="Low complexity" evidence="1">
    <location>
        <begin position="150"/>
        <end position="169"/>
    </location>
</feature>